<dbReference type="EMBL" id="JAGRRH010000013">
    <property type="protein sequence ID" value="KAG7361677.1"/>
    <property type="molecule type" value="Genomic_DNA"/>
</dbReference>
<reference evidence="2" key="2">
    <citation type="submission" date="2021-04" db="EMBL/GenBank/DDBJ databases">
        <authorList>
            <person name="Podell S."/>
        </authorList>
    </citation>
    <scope>NUCLEOTIDE SEQUENCE</scope>
    <source>
        <strain evidence="2">Hildebrandi</strain>
    </source>
</reference>
<reference evidence="2" key="1">
    <citation type="journal article" date="2021" name="Sci. Rep.">
        <title>Diploid genomic architecture of Nitzschia inconspicua, an elite biomass production diatom.</title>
        <authorList>
            <person name="Oliver A."/>
            <person name="Podell S."/>
            <person name="Pinowska A."/>
            <person name="Traller J.C."/>
            <person name="Smith S.R."/>
            <person name="McClure R."/>
            <person name="Beliaev A."/>
            <person name="Bohutskyi P."/>
            <person name="Hill E.A."/>
            <person name="Rabines A."/>
            <person name="Zheng H."/>
            <person name="Allen L.Z."/>
            <person name="Kuo A."/>
            <person name="Grigoriev I.V."/>
            <person name="Allen A.E."/>
            <person name="Hazlebeck D."/>
            <person name="Allen E.E."/>
        </authorList>
    </citation>
    <scope>NUCLEOTIDE SEQUENCE</scope>
    <source>
        <strain evidence="2">Hildebrandi</strain>
    </source>
</reference>
<evidence type="ECO:0000313" key="2">
    <source>
        <dbReference type="EMBL" id="KAG7361677.1"/>
    </source>
</evidence>
<protein>
    <submittedName>
        <fullName evidence="2">Uncharacterized protein</fullName>
    </submittedName>
</protein>
<evidence type="ECO:0000313" key="3">
    <source>
        <dbReference type="Proteomes" id="UP000693970"/>
    </source>
</evidence>
<accession>A0A9K3PVV5</accession>
<gene>
    <name evidence="2" type="ORF">IV203_036778</name>
</gene>
<sequence length="331" mass="37100">MKKTLLILPISVSRKSKEALVDILDNYPRQYFDVATGSTTPCTSGGLFRQIAYLASEQLFEGRDVGKVVPDELLQNFEKYVKTYIENSRTETTSTLTECGNCRTWNVSPGGFIFPKSEQFYCWFLGRTCFGGSSHRNTLCLAKKKEDIQKGIRNGASTTPHPQDLAINPTTAQRMTTGRLWRNGVGYVVPVSVVEDFPYWLGGWECLLCQQKTVVSIKNHCFECKKVFCYTCIQNKNGSNFVRETDPDTGSEIDRCTSCSVRLGNQSQPTNRLSKQLLASSRTSVTPYWEGTGSSTSRKCRAEENVVFGLRKMQPQQKSDVDGQDGCSLEE</sequence>
<comment type="caution">
    <text evidence="2">The sequence shown here is derived from an EMBL/GenBank/DDBJ whole genome shotgun (WGS) entry which is preliminary data.</text>
</comment>
<evidence type="ECO:0000256" key="1">
    <source>
        <dbReference type="SAM" id="MobiDB-lite"/>
    </source>
</evidence>
<keyword evidence="3" id="KW-1185">Reference proteome</keyword>
<dbReference type="Proteomes" id="UP000693970">
    <property type="component" value="Unassembled WGS sequence"/>
</dbReference>
<dbReference type="AlphaFoldDB" id="A0A9K3PVV5"/>
<name>A0A9K3PVV5_9STRA</name>
<proteinExistence type="predicted"/>
<organism evidence="2 3">
    <name type="scientific">Nitzschia inconspicua</name>
    <dbReference type="NCBI Taxonomy" id="303405"/>
    <lineage>
        <taxon>Eukaryota</taxon>
        <taxon>Sar</taxon>
        <taxon>Stramenopiles</taxon>
        <taxon>Ochrophyta</taxon>
        <taxon>Bacillariophyta</taxon>
        <taxon>Bacillariophyceae</taxon>
        <taxon>Bacillariophycidae</taxon>
        <taxon>Bacillariales</taxon>
        <taxon>Bacillariaceae</taxon>
        <taxon>Nitzschia</taxon>
    </lineage>
</organism>
<feature type="region of interest" description="Disordered" evidence="1">
    <location>
        <begin position="311"/>
        <end position="331"/>
    </location>
</feature>